<name>A0ABW2UXZ8_9BACI</name>
<evidence type="ECO:0000313" key="8">
    <source>
        <dbReference type="Proteomes" id="UP001596620"/>
    </source>
</evidence>
<protein>
    <submittedName>
        <fullName evidence="7">Glycine betaine ABC transporter substrate-binding protein</fullName>
    </submittedName>
</protein>
<dbReference type="Pfam" id="PF04069">
    <property type="entry name" value="OpuAC"/>
    <property type="match status" value="1"/>
</dbReference>
<comment type="subcellular location">
    <subcellularLocation>
        <location evidence="1">Cell membrane</location>
    </subcellularLocation>
</comment>
<evidence type="ECO:0000256" key="3">
    <source>
        <dbReference type="ARBA" id="ARBA00022475"/>
    </source>
</evidence>
<dbReference type="Gene3D" id="3.40.190.100">
    <property type="entry name" value="Glycine betaine-binding periplasmic protein, domain 2"/>
    <property type="match status" value="1"/>
</dbReference>
<evidence type="ECO:0000259" key="6">
    <source>
        <dbReference type="Pfam" id="PF04069"/>
    </source>
</evidence>
<organism evidence="7 8">
    <name type="scientific">Lentibacillus kimchii</name>
    <dbReference type="NCBI Taxonomy" id="1542911"/>
    <lineage>
        <taxon>Bacteria</taxon>
        <taxon>Bacillati</taxon>
        <taxon>Bacillota</taxon>
        <taxon>Bacilli</taxon>
        <taxon>Bacillales</taxon>
        <taxon>Bacillaceae</taxon>
        <taxon>Lentibacillus</taxon>
    </lineage>
</organism>
<evidence type="ECO:0000256" key="4">
    <source>
        <dbReference type="ARBA" id="ARBA00023136"/>
    </source>
</evidence>
<proteinExistence type="predicted"/>
<dbReference type="CDD" id="cd13639">
    <property type="entry name" value="PBP2_OpuAC_like"/>
    <property type="match status" value="1"/>
</dbReference>
<keyword evidence="2" id="KW-0813">Transport</keyword>
<dbReference type="InterPro" id="IPR007210">
    <property type="entry name" value="ABC_Gly_betaine_transp_sub-bd"/>
</dbReference>
<dbReference type="Gene3D" id="3.10.105.10">
    <property type="entry name" value="Dipeptide-binding Protein, Domain 3"/>
    <property type="match status" value="2"/>
</dbReference>
<dbReference type="RefSeq" id="WP_382358714.1">
    <property type="nucleotide sequence ID" value="NZ_JBHTGR010000016.1"/>
</dbReference>
<keyword evidence="8" id="KW-1185">Reference proteome</keyword>
<feature type="domain" description="ABC-type glycine betaine transport system substrate-binding" evidence="6">
    <location>
        <begin position="46"/>
        <end position="297"/>
    </location>
</feature>
<keyword evidence="3" id="KW-1003">Cell membrane</keyword>
<evidence type="ECO:0000256" key="5">
    <source>
        <dbReference type="SAM" id="SignalP"/>
    </source>
</evidence>
<dbReference type="PANTHER" id="PTHR47737:SF1">
    <property type="entry name" value="GLYCINE BETAINE_PROLINE BETAINE TRANSPORT SYSTEM PERMEASE PROTEIN PROW"/>
    <property type="match status" value="1"/>
</dbReference>
<dbReference type="PROSITE" id="PS51257">
    <property type="entry name" value="PROKAR_LIPOPROTEIN"/>
    <property type="match status" value="1"/>
</dbReference>
<dbReference type="EMBL" id="JBHTGR010000016">
    <property type="protein sequence ID" value="MFC7747197.1"/>
    <property type="molecule type" value="Genomic_DNA"/>
</dbReference>
<keyword evidence="4" id="KW-0472">Membrane</keyword>
<feature type="chain" id="PRO_5046557895" evidence="5">
    <location>
        <begin position="24"/>
        <end position="313"/>
    </location>
</feature>
<dbReference type="PANTHER" id="PTHR47737">
    <property type="entry name" value="GLYCINE BETAINE/PROLINE BETAINE TRANSPORT SYSTEM PERMEASE PROTEIN PROW"/>
    <property type="match status" value="1"/>
</dbReference>
<keyword evidence="5" id="KW-0732">Signal</keyword>
<sequence>MKKQSYITAMIAILLLMFLGACGSDDNSGNSTSDAADEGGMELGGKKLTLGVDSYVSNTSNTYVAKLLLEEIGYDVDINQTDVGVEYTGLNEGSNDAIVGGWLPTTHESYWEEYGDNLEKINTVTENVELSLTVPAYMEDINSIKDLADNTDDIGEKLDWEITGISPGAGEMKIMNEDVMPGYGLDDDWNLTESSGGAMSAALGDAINNEDPIVVTLWEPHWTYNEYDLKKLDDPKEKFGKPDDVFAIAGKDFEENHPAAYKFLSQFEISQKDTQDIMQAIKNDVSEEEAAKDFIAEHPDLKDKWLEGIETAG</sequence>
<gene>
    <name evidence="7" type="ORF">ACFQU8_08095</name>
</gene>
<evidence type="ECO:0000256" key="2">
    <source>
        <dbReference type="ARBA" id="ARBA00022448"/>
    </source>
</evidence>
<dbReference type="SUPFAM" id="SSF53850">
    <property type="entry name" value="Periplasmic binding protein-like II"/>
    <property type="match status" value="1"/>
</dbReference>
<evidence type="ECO:0000256" key="1">
    <source>
        <dbReference type="ARBA" id="ARBA00004236"/>
    </source>
</evidence>
<comment type="caution">
    <text evidence="7">The sequence shown here is derived from an EMBL/GenBank/DDBJ whole genome shotgun (WGS) entry which is preliminary data.</text>
</comment>
<evidence type="ECO:0000313" key="7">
    <source>
        <dbReference type="EMBL" id="MFC7747197.1"/>
    </source>
</evidence>
<dbReference type="Proteomes" id="UP001596620">
    <property type="component" value="Unassembled WGS sequence"/>
</dbReference>
<feature type="signal peptide" evidence="5">
    <location>
        <begin position="1"/>
        <end position="23"/>
    </location>
</feature>
<reference evidence="8" key="1">
    <citation type="journal article" date="2019" name="Int. J. Syst. Evol. Microbiol.">
        <title>The Global Catalogue of Microorganisms (GCM) 10K type strain sequencing project: providing services to taxonomists for standard genome sequencing and annotation.</title>
        <authorList>
            <consortium name="The Broad Institute Genomics Platform"/>
            <consortium name="The Broad Institute Genome Sequencing Center for Infectious Disease"/>
            <person name="Wu L."/>
            <person name="Ma J."/>
        </authorList>
    </citation>
    <scope>NUCLEOTIDE SEQUENCE [LARGE SCALE GENOMIC DNA]</scope>
    <source>
        <strain evidence="8">JCM 30234</strain>
    </source>
</reference>
<accession>A0ABW2UXZ8</accession>